<dbReference type="AlphaFoldDB" id="A0A3E1B8W5"/>
<evidence type="ECO:0000313" key="1">
    <source>
        <dbReference type="EMBL" id="RFB88167.1"/>
    </source>
</evidence>
<dbReference type="EMBL" id="NAOO01000027">
    <property type="protein sequence ID" value="RFB88167.1"/>
    <property type="molecule type" value="Genomic_DNA"/>
</dbReference>
<reference evidence="1 2" key="1">
    <citation type="submission" date="2017-03" db="EMBL/GenBank/DDBJ databases">
        <title>Genome analysis of Rhizobial strains effectives or ineffectives for nitrogen fixation isolated from bean seeds.</title>
        <authorList>
            <person name="Peralta H."/>
            <person name="Aguilar-Vera A."/>
            <person name="Mora Y."/>
            <person name="Vargas-Lagunas C."/>
            <person name="Girard L."/>
            <person name="Mora J."/>
        </authorList>
    </citation>
    <scope>NUCLEOTIDE SEQUENCE [LARGE SCALE GENOMIC DNA]</scope>
    <source>
        <strain evidence="1 2">CCGM5</strain>
    </source>
</reference>
<comment type="caution">
    <text evidence="1">The sequence shown here is derived from an EMBL/GenBank/DDBJ whole genome shotgun (WGS) entry which is preliminary data.</text>
</comment>
<organism evidence="1 2">
    <name type="scientific">Rhizobium leguminosarum bv. trifolii</name>
    <dbReference type="NCBI Taxonomy" id="386"/>
    <lineage>
        <taxon>Bacteria</taxon>
        <taxon>Pseudomonadati</taxon>
        <taxon>Pseudomonadota</taxon>
        <taxon>Alphaproteobacteria</taxon>
        <taxon>Hyphomicrobiales</taxon>
        <taxon>Rhizobiaceae</taxon>
        <taxon>Rhizobium/Agrobacterium group</taxon>
        <taxon>Rhizobium</taxon>
    </lineage>
</organism>
<evidence type="ECO:0000313" key="2">
    <source>
        <dbReference type="Proteomes" id="UP000256748"/>
    </source>
</evidence>
<proteinExistence type="predicted"/>
<dbReference type="RefSeq" id="WP_116275042.1">
    <property type="nucleotide sequence ID" value="NZ_KZ859523.1"/>
</dbReference>
<dbReference type="Proteomes" id="UP000256748">
    <property type="component" value="Unassembled WGS sequence"/>
</dbReference>
<name>A0A3E1B8W5_RHILT</name>
<gene>
    <name evidence="1" type="ORF">B5K10_21850</name>
</gene>
<protein>
    <submittedName>
        <fullName evidence="1">Uncharacterized protein</fullName>
    </submittedName>
</protein>
<sequence length="183" mass="19826">MFSKNTDFGQVVHVSMGRQIHQRLAYAGARERMLEAREYLANGKPDAVARTIEVAIDEVEDSGRAELQIIDNLAALPPVWALDAALSAQRTPFLEKHAAANGCRFGWVRGDFIASDDSGFALHVYGSDAWRCTSGMPDMLMCGVGLTTLHAHLRGETIDQTVAALAPWFAKLKGNVAGGGRDE</sequence>
<accession>A0A3E1B8W5</accession>